<dbReference type="InterPro" id="IPR001041">
    <property type="entry name" value="2Fe-2S_ferredoxin-type"/>
</dbReference>
<reference evidence="2" key="1">
    <citation type="submission" date="2022-07" db="EMBL/GenBank/DDBJ databases">
        <title>Genome sequencing of Photobacterium atrarenae GJH2-4.</title>
        <authorList>
            <person name="Park S.-J."/>
        </authorList>
    </citation>
    <scope>NUCLEOTIDE SEQUENCE</scope>
    <source>
        <strain evidence="2">GJH2-4</strain>
    </source>
</reference>
<dbReference type="InterPro" id="IPR036010">
    <property type="entry name" value="2Fe-2S_ferredoxin-like_sf"/>
</dbReference>
<dbReference type="Pfam" id="PF00111">
    <property type="entry name" value="Fer2"/>
    <property type="match status" value="1"/>
</dbReference>
<dbReference type="InterPro" id="IPR006058">
    <property type="entry name" value="2Fe2S_fd_BS"/>
</dbReference>
<evidence type="ECO:0000259" key="1">
    <source>
        <dbReference type="PROSITE" id="PS51085"/>
    </source>
</evidence>
<sequence length="107" mass="11876">MATEVSDPDVTTYRISVVNRNQQYSCRPDDTLLAGMELKGARCIHVGCRSGGCGMCKIRILAGEFESKRMSRLHVTEAEAQQGFALSCRVLPRGDMVIESDHFKPIQ</sequence>
<evidence type="ECO:0000313" key="3">
    <source>
        <dbReference type="Proteomes" id="UP001057998"/>
    </source>
</evidence>
<dbReference type="PROSITE" id="PS51085">
    <property type="entry name" value="2FE2S_FER_2"/>
    <property type="match status" value="1"/>
</dbReference>
<evidence type="ECO:0000313" key="2">
    <source>
        <dbReference type="EMBL" id="UTV29614.1"/>
    </source>
</evidence>
<accession>A0ABY5GJW8</accession>
<proteinExistence type="predicted"/>
<keyword evidence="3" id="KW-1185">Reference proteome</keyword>
<dbReference type="PROSITE" id="PS00197">
    <property type="entry name" value="2FE2S_FER_1"/>
    <property type="match status" value="1"/>
</dbReference>
<dbReference type="CDD" id="cd00207">
    <property type="entry name" value="fer2"/>
    <property type="match status" value="1"/>
</dbReference>
<gene>
    <name evidence="2" type="ORF">NNL38_21620</name>
</gene>
<dbReference type="SUPFAM" id="SSF54292">
    <property type="entry name" value="2Fe-2S ferredoxin-like"/>
    <property type="match status" value="1"/>
</dbReference>
<protein>
    <submittedName>
        <fullName evidence="2">2Fe-2S iron-sulfur cluster-binding protein</fullName>
    </submittedName>
</protein>
<dbReference type="EMBL" id="CP101509">
    <property type="protein sequence ID" value="UTV29614.1"/>
    <property type="molecule type" value="Genomic_DNA"/>
</dbReference>
<organism evidence="2 3">
    <name type="scientific">Photobacterium atrarenae</name>
    <dbReference type="NCBI Taxonomy" id="865757"/>
    <lineage>
        <taxon>Bacteria</taxon>
        <taxon>Pseudomonadati</taxon>
        <taxon>Pseudomonadota</taxon>
        <taxon>Gammaproteobacteria</taxon>
        <taxon>Vibrionales</taxon>
        <taxon>Vibrionaceae</taxon>
        <taxon>Photobacterium</taxon>
    </lineage>
</organism>
<dbReference type="InterPro" id="IPR012675">
    <property type="entry name" value="Beta-grasp_dom_sf"/>
</dbReference>
<feature type="domain" description="2Fe-2S ferredoxin-type" evidence="1">
    <location>
        <begin position="13"/>
        <end position="104"/>
    </location>
</feature>
<dbReference type="Gene3D" id="3.10.20.30">
    <property type="match status" value="1"/>
</dbReference>
<dbReference type="Proteomes" id="UP001057998">
    <property type="component" value="Chromosome 2"/>
</dbReference>
<name>A0ABY5GJW8_9GAMM</name>
<dbReference type="RefSeq" id="WP_255390932.1">
    <property type="nucleotide sequence ID" value="NZ_CP101509.1"/>
</dbReference>